<keyword evidence="4" id="KW-1185">Reference proteome</keyword>
<protein>
    <recommendedName>
        <fullName evidence="2">Myb-like domain-containing protein</fullName>
    </recommendedName>
</protein>
<name>A0AA39ZQC6_9PEZI</name>
<comment type="caution">
    <text evidence="3">The sequence shown here is derived from an EMBL/GenBank/DDBJ whole genome shotgun (WGS) entry which is preliminary data.</text>
</comment>
<feature type="region of interest" description="Disordered" evidence="1">
    <location>
        <begin position="210"/>
        <end position="241"/>
    </location>
</feature>
<sequence length="241" mass="26213">MTLHLSPSLPSPRICRQGACSGYEVVLTQPCVLQRSISPSQTPPRPSPALSAAGQAIPDNAYDIPLQAGIGNISDLGSPSLGFDTVDDRPVSQSSAGDFNEWPLKDAVLKRVIVDGIATIQLQFSWPPCTNCVARSRQSNSLPKMPISTRPTSSDLPVKSRRSKKHSPWTREEDTLLTLLRTRGLSWNTIHRRFAEDFREKKRARAALAGRYNTHFKSGGGGSSDSSQSRTVIPIDPALPS</sequence>
<evidence type="ECO:0000256" key="1">
    <source>
        <dbReference type="SAM" id="MobiDB-lite"/>
    </source>
</evidence>
<evidence type="ECO:0000313" key="3">
    <source>
        <dbReference type="EMBL" id="KAK0701740.1"/>
    </source>
</evidence>
<reference evidence="3" key="1">
    <citation type="submission" date="2023-06" db="EMBL/GenBank/DDBJ databases">
        <title>Genome-scale phylogeny and comparative genomics of the fungal order Sordariales.</title>
        <authorList>
            <consortium name="Lawrence Berkeley National Laboratory"/>
            <person name="Hensen N."/>
            <person name="Bonometti L."/>
            <person name="Westerberg I."/>
            <person name="Brannstrom I.O."/>
            <person name="Guillou S."/>
            <person name="Cros-Aarteil S."/>
            <person name="Calhoun S."/>
            <person name="Haridas S."/>
            <person name="Kuo A."/>
            <person name="Mondo S."/>
            <person name="Pangilinan J."/>
            <person name="Riley R."/>
            <person name="LaButti K."/>
            <person name="Andreopoulos B."/>
            <person name="Lipzen A."/>
            <person name="Chen C."/>
            <person name="Yanf M."/>
            <person name="Daum C."/>
            <person name="Ng V."/>
            <person name="Clum A."/>
            <person name="Steindorff A."/>
            <person name="Ohm R."/>
            <person name="Martin F."/>
            <person name="Silar P."/>
            <person name="Natvig D."/>
            <person name="Lalanne C."/>
            <person name="Gautier V."/>
            <person name="Ament-velasquez S.L."/>
            <person name="Kruys A."/>
            <person name="Hutchinson M.I."/>
            <person name="Powell A.J."/>
            <person name="Barry K."/>
            <person name="Miller A.N."/>
            <person name="Grigoriev I.V."/>
            <person name="Debuchy R."/>
            <person name="Gladieux P."/>
            <person name="Thoren M.H."/>
            <person name="Johannesson H."/>
        </authorList>
    </citation>
    <scope>NUCLEOTIDE SEQUENCE</scope>
    <source>
        <strain evidence="3">SMH2392-1A</strain>
    </source>
</reference>
<evidence type="ECO:0000313" key="4">
    <source>
        <dbReference type="Proteomes" id="UP001172101"/>
    </source>
</evidence>
<dbReference type="RefSeq" id="XP_060289404.1">
    <property type="nucleotide sequence ID" value="XM_060435520.1"/>
</dbReference>
<feature type="domain" description="Myb-like" evidence="2">
    <location>
        <begin position="161"/>
        <end position="216"/>
    </location>
</feature>
<dbReference type="AlphaFoldDB" id="A0AA39ZQC6"/>
<proteinExistence type="predicted"/>
<gene>
    <name evidence="3" type="ORF">B0T26DRAFT_528825</name>
</gene>
<dbReference type="Proteomes" id="UP001172101">
    <property type="component" value="Unassembled WGS sequence"/>
</dbReference>
<feature type="region of interest" description="Disordered" evidence="1">
    <location>
        <begin position="140"/>
        <end position="169"/>
    </location>
</feature>
<organism evidence="3 4">
    <name type="scientific">Lasiosphaeria miniovina</name>
    <dbReference type="NCBI Taxonomy" id="1954250"/>
    <lineage>
        <taxon>Eukaryota</taxon>
        <taxon>Fungi</taxon>
        <taxon>Dikarya</taxon>
        <taxon>Ascomycota</taxon>
        <taxon>Pezizomycotina</taxon>
        <taxon>Sordariomycetes</taxon>
        <taxon>Sordariomycetidae</taxon>
        <taxon>Sordariales</taxon>
        <taxon>Lasiosphaeriaceae</taxon>
        <taxon>Lasiosphaeria</taxon>
    </lineage>
</organism>
<accession>A0AA39ZQC6</accession>
<dbReference type="InterPro" id="IPR001005">
    <property type="entry name" value="SANT/Myb"/>
</dbReference>
<feature type="compositionally biased region" description="Basic residues" evidence="1">
    <location>
        <begin position="159"/>
        <end position="168"/>
    </location>
</feature>
<dbReference type="PROSITE" id="PS50090">
    <property type="entry name" value="MYB_LIKE"/>
    <property type="match status" value="1"/>
</dbReference>
<dbReference type="GeneID" id="85318790"/>
<dbReference type="EMBL" id="JAUIRO010000009">
    <property type="protein sequence ID" value="KAK0701740.1"/>
    <property type="molecule type" value="Genomic_DNA"/>
</dbReference>
<evidence type="ECO:0000259" key="2">
    <source>
        <dbReference type="PROSITE" id="PS50090"/>
    </source>
</evidence>